<dbReference type="PANTHER" id="PTHR20883:SF48">
    <property type="entry name" value="ECTOINE DIOXYGENASE"/>
    <property type="match status" value="1"/>
</dbReference>
<dbReference type="Gene3D" id="2.60.120.620">
    <property type="entry name" value="q2cbj1_9rhob like domain"/>
    <property type="match status" value="1"/>
</dbReference>
<dbReference type="Proteomes" id="UP001601992">
    <property type="component" value="Unassembled WGS sequence"/>
</dbReference>
<gene>
    <name evidence="1" type="ORF">ACFYXQ_15260</name>
</gene>
<comment type="caution">
    <text evidence="1">The sequence shown here is derived from an EMBL/GenBank/DDBJ whole genome shotgun (WGS) entry which is preliminary data.</text>
</comment>
<organism evidence="1 2">
    <name type="scientific">Nocardia jiangxiensis</name>
    <dbReference type="NCBI Taxonomy" id="282685"/>
    <lineage>
        <taxon>Bacteria</taxon>
        <taxon>Bacillati</taxon>
        <taxon>Actinomycetota</taxon>
        <taxon>Actinomycetes</taxon>
        <taxon>Mycobacteriales</taxon>
        <taxon>Nocardiaceae</taxon>
        <taxon>Nocardia</taxon>
    </lineage>
</organism>
<keyword evidence="1" id="KW-0223">Dioxygenase</keyword>
<dbReference type="GO" id="GO:0051213">
    <property type="term" value="F:dioxygenase activity"/>
    <property type="evidence" value="ECO:0007669"/>
    <property type="project" value="UniProtKB-KW"/>
</dbReference>
<dbReference type="RefSeq" id="WP_387403870.1">
    <property type="nucleotide sequence ID" value="NZ_JBIAQY010000004.1"/>
</dbReference>
<sequence length="264" mass="29234">MSEFVRTVSPEETAFFVEHGWVRLPNLVDEREIGQLRERAEARLAARLSDEAESTGFVDQAFGQARDIADVDVRFRRLAHDPTMAANVVTLLGTVEKVRLQITNLLVKQPKGQGRHDGATVFHQDFPWMPMDRSGMLTVWVALAPVAPEMGPLRFYDRSHERGLLGRSFVRPNDDMPTQHPWLADLPITEGAAMAPGDATVHHCLTVHGAGENTGDAVRLSFAATYFDAATLYTGAPYGQTDQLDLGVNGPFDHPRFPTMSTVR</sequence>
<accession>A0ABW6RYM1</accession>
<keyword evidence="2" id="KW-1185">Reference proteome</keyword>
<reference evidence="1 2" key="1">
    <citation type="submission" date="2024-10" db="EMBL/GenBank/DDBJ databases">
        <title>The Natural Products Discovery Center: Release of the First 8490 Sequenced Strains for Exploring Actinobacteria Biosynthetic Diversity.</title>
        <authorList>
            <person name="Kalkreuter E."/>
            <person name="Kautsar S.A."/>
            <person name="Yang D."/>
            <person name="Bader C.D."/>
            <person name="Teijaro C.N."/>
            <person name="Fluegel L."/>
            <person name="Davis C.M."/>
            <person name="Simpson J.R."/>
            <person name="Lauterbach L."/>
            <person name="Steele A.D."/>
            <person name="Gui C."/>
            <person name="Meng S."/>
            <person name="Li G."/>
            <person name="Viehrig K."/>
            <person name="Ye F."/>
            <person name="Su P."/>
            <person name="Kiefer A.F."/>
            <person name="Nichols A."/>
            <person name="Cepeda A.J."/>
            <person name="Yan W."/>
            <person name="Fan B."/>
            <person name="Jiang Y."/>
            <person name="Adhikari A."/>
            <person name="Zheng C.-J."/>
            <person name="Schuster L."/>
            <person name="Cowan T.M."/>
            <person name="Smanski M.J."/>
            <person name="Chevrette M.G."/>
            <person name="De Carvalho L.P.S."/>
            <person name="Shen B."/>
        </authorList>
    </citation>
    <scope>NUCLEOTIDE SEQUENCE [LARGE SCALE GENOMIC DNA]</scope>
    <source>
        <strain evidence="1 2">NPDC002593</strain>
    </source>
</reference>
<evidence type="ECO:0000313" key="2">
    <source>
        <dbReference type="Proteomes" id="UP001601992"/>
    </source>
</evidence>
<dbReference type="PANTHER" id="PTHR20883">
    <property type="entry name" value="PHYTANOYL-COA DIOXYGENASE DOMAIN CONTAINING 1"/>
    <property type="match status" value="1"/>
</dbReference>
<dbReference type="EMBL" id="JBIAQY010000004">
    <property type="protein sequence ID" value="MFF3569130.1"/>
    <property type="molecule type" value="Genomic_DNA"/>
</dbReference>
<dbReference type="Pfam" id="PF05721">
    <property type="entry name" value="PhyH"/>
    <property type="match status" value="1"/>
</dbReference>
<dbReference type="SUPFAM" id="SSF51197">
    <property type="entry name" value="Clavaminate synthase-like"/>
    <property type="match status" value="1"/>
</dbReference>
<proteinExistence type="predicted"/>
<name>A0ABW6RYM1_9NOCA</name>
<protein>
    <submittedName>
        <fullName evidence="1">Phytanoyl-CoA dioxygenase family protein</fullName>
    </submittedName>
</protein>
<dbReference type="InterPro" id="IPR008775">
    <property type="entry name" value="Phytyl_CoA_dOase-like"/>
</dbReference>
<evidence type="ECO:0000313" key="1">
    <source>
        <dbReference type="EMBL" id="MFF3569130.1"/>
    </source>
</evidence>
<keyword evidence="1" id="KW-0560">Oxidoreductase</keyword>